<reference evidence="1" key="1">
    <citation type="submission" date="2023-04" db="EMBL/GenBank/DDBJ databases">
        <title>Phytophthora lilii NBRC 32176.</title>
        <authorList>
            <person name="Ichikawa N."/>
            <person name="Sato H."/>
            <person name="Tonouchi N."/>
        </authorList>
    </citation>
    <scope>NUCLEOTIDE SEQUENCE</scope>
    <source>
        <strain evidence="1">NBRC 32176</strain>
    </source>
</reference>
<dbReference type="Proteomes" id="UP001165083">
    <property type="component" value="Unassembled WGS sequence"/>
</dbReference>
<proteinExistence type="predicted"/>
<gene>
    <name evidence="1" type="ORF">Plil01_001359700</name>
</gene>
<evidence type="ECO:0000313" key="2">
    <source>
        <dbReference type="Proteomes" id="UP001165083"/>
    </source>
</evidence>
<dbReference type="EMBL" id="BSXW01000935">
    <property type="protein sequence ID" value="GMF31800.1"/>
    <property type="molecule type" value="Genomic_DNA"/>
</dbReference>
<sequence>MPRPTKRNKQIASLAGDKCRKSAQAAGRQVLAELAEGQARQTHWYSPSMKILEDNTDLDGNSSDFEEGSDLFVALIAEFNREELGVFWPVDYRLNIPFGFDAGLNANGTTARR</sequence>
<name>A0A9W6UFQ7_9STRA</name>
<comment type="caution">
    <text evidence="1">The sequence shown here is derived from an EMBL/GenBank/DDBJ whole genome shotgun (WGS) entry which is preliminary data.</text>
</comment>
<protein>
    <submittedName>
        <fullName evidence="1">Unnamed protein product</fullName>
    </submittedName>
</protein>
<dbReference type="AlphaFoldDB" id="A0A9W6UFQ7"/>
<organism evidence="1 2">
    <name type="scientific">Phytophthora lilii</name>
    <dbReference type="NCBI Taxonomy" id="2077276"/>
    <lineage>
        <taxon>Eukaryota</taxon>
        <taxon>Sar</taxon>
        <taxon>Stramenopiles</taxon>
        <taxon>Oomycota</taxon>
        <taxon>Peronosporomycetes</taxon>
        <taxon>Peronosporales</taxon>
        <taxon>Peronosporaceae</taxon>
        <taxon>Phytophthora</taxon>
    </lineage>
</organism>
<accession>A0A9W6UFQ7</accession>
<evidence type="ECO:0000313" key="1">
    <source>
        <dbReference type="EMBL" id="GMF31800.1"/>
    </source>
</evidence>
<keyword evidence="2" id="KW-1185">Reference proteome</keyword>